<dbReference type="EMBL" id="LNCD01000137">
    <property type="protein sequence ID" value="KWV42125.1"/>
    <property type="molecule type" value="Genomic_DNA"/>
</dbReference>
<name>A0A125Q4N1_9HYPH</name>
<dbReference type="OrthoDB" id="8389976at2"/>
<comment type="caution">
    <text evidence="1">The sequence shown here is derived from an EMBL/GenBank/DDBJ whole genome shotgun (WGS) entry which is preliminary data.</text>
</comment>
<sequence>MSNIFERLAKVSRSTVERVHGKDVTIFPTAAKDPNASRRLSTSEASYLSSACFYENTLIENDAKAQPLTGMGRLANRALQIQASIRLIEGAPLKPGFFLRREEDGAIFSITRFDPDGLGTVLAVLATEQNLPEA</sequence>
<reference evidence="1 2" key="1">
    <citation type="submission" date="2015-11" db="EMBL/GenBank/DDBJ databases">
        <title>Draft Genome Sequence of the Strain BR 10423 (Rhizobium sp.) isolated from nodules of Mimosa pudica.</title>
        <authorList>
            <person name="Barauna A.C."/>
            <person name="Zilli J.E."/>
            <person name="Simoes-Araujo J.L."/>
            <person name="Reis V.M."/>
            <person name="James E.K."/>
            <person name="Reis F.B.Jr."/>
            <person name="Rouws L.F."/>
            <person name="Passos S.R."/>
            <person name="Gois S.R."/>
        </authorList>
    </citation>
    <scope>NUCLEOTIDE SEQUENCE [LARGE SCALE GENOMIC DNA]</scope>
    <source>
        <strain evidence="1 2">BR10423</strain>
    </source>
</reference>
<organism evidence="1 2">
    <name type="scientific">Rhizobium altiplani</name>
    <dbReference type="NCBI Taxonomy" id="1864509"/>
    <lineage>
        <taxon>Bacteria</taxon>
        <taxon>Pseudomonadati</taxon>
        <taxon>Pseudomonadota</taxon>
        <taxon>Alphaproteobacteria</taxon>
        <taxon>Hyphomicrobiales</taxon>
        <taxon>Rhizobiaceae</taxon>
        <taxon>Rhizobium/Agrobacterium group</taxon>
        <taxon>Rhizobium</taxon>
    </lineage>
</organism>
<protein>
    <submittedName>
        <fullName evidence="1">Uncharacterized protein</fullName>
    </submittedName>
</protein>
<evidence type="ECO:0000313" key="1">
    <source>
        <dbReference type="EMBL" id="KWV42125.1"/>
    </source>
</evidence>
<gene>
    <name evidence="1" type="ORF">AS026_21185</name>
</gene>
<accession>A0A125Q4N1</accession>
<dbReference type="RefSeq" id="WP_062374762.1">
    <property type="nucleotide sequence ID" value="NZ_LNCD01000137.1"/>
</dbReference>
<dbReference type="AlphaFoldDB" id="A0A125Q4N1"/>
<dbReference type="Proteomes" id="UP000068164">
    <property type="component" value="Unassembled WGS sequence"/>
</dbReference>
<evidence type="ECO:0000313" key="2">
    <source>
        <dbReference type="Proteomes" id="UP000068164"/>
    </source>
</evidence>
<keyword evidence="2" id="KW-1185">Reference proteome</keyword>
<proteinExistence type="predicted"/>